<dbReference type="EMBL" id="BAABAT010000001">
    <property type="protein sequence ID" value="GAA4243163.1"/>
    <property type="molecule type" value="Genomic_DNA"/>
</dbReference>
<reference evidence="2" key="1">
    <citation type="journal article" date="2019" name="Int. J. Syst. Evol. Microbiol.">
        <title>The Global Catalogue of Microorganisms (GCM) 10K type strain sequencing project: providing services to taxonomists for standard genome sequencing and annotation.</title>
        <authorList>
            <consortium name="The Broad Institute Genomics Platform"/>
            <consortium name="The Broad Institute Genome Sequencing Center for Infectious Disease"/>
            <person name="Wu L."/>
            <person name="Ma J."/>
        </authorList>
    </citation>
    <scope>NUCLEOTIDE SEQUENCE [LARGE SCALE GENOMIC DNA]</scope>
    <source>
        <strain evidence="2">JCM 17441</strain>
    </source>
</reference>
<proteinExistence type="predicted"/>
<protein>
    <recommendedName>
        <fullName evidence="3">Transcriptional regulator</fullName>
    </recommendedName>
</protein>
<dbReference type="Proteomes" id="UP001500620">
    <property type="component" value="Unassembled WGS sequence"/>
</dbReference>
<comment type="caution">
    <text evidence="1">The sequence shown here is derived from an EMBL/GenBank/DDBJ whole genome shotgun (WGS) entry which is preliminary data.</text>
</comment>
<accession>A0ABP8CTE3</accession>
<keyword evidence="2" id="KW-1185">Reference proteome</keyword>
<evidence type="ECO:0008006" key="3">
    <source>
        <dbReference type="Google" id="ProtNLM"/>
    </source>
</evidence>
<evidence type="ECO:0000313" key="1">
    <source>
        <dbReference type="EMBL" id="GAA4243163.1"/>
    </source>
</evidence>
<sequence>MGPPCLSLFGYRAIEAMDGEAPMSDTPAALADLLRLAEWGPRQLVNAINARLSSQGRERLRLDPTAGYSWVRRGFRPRPPIPDVAAAVLTDRLGFTVTVEQLWPSHGPAQSRRSAATGLDSVSHLDDLVRELSQLATTSTTPRSPIEEASGADLTAAVLDQLRGAVLVARNRAGHEHVLAEQVDLIEAHVAGLRRLDDRHGGGALSLRYVTAELRNVMDLVEYANYNLATGRRLLAIVADLAQLLGWLHFDSSRYGSAERYLLLSIGVCRALDARDRAANAIGMLSYVSAFAGHGSQAVRLAEAAAAECRTADPVLRARLLGREATAAAADGDLARFRRCADQAAELLDRSRAQDGPSFLYYLNPMQLAAEAGQGLVVLAEQTTASRNRLLSEGIGLLTESVADMTSPLEAAGPAYARSGLLHTTFLAQAHLRRGDLSEAVGALRIGIGLLPLVQSPRGRNYLRQLRPALARRSRSPVVAEFLPQFDGALSTA</sequence>
<gene>
    <name evidence="1" type="ORF">GCM10022255_001060</name>
</gene>
<evidence type="ECO:0000313" key="2">
    <source>
        <dbReference type="Proteomes" id="UP001500620"/>
    </source>
</evidence>
<organism evidence="1 2">
    <name type="scientific">Dactylosporangium darangshiense</name>
    <dbReference type="NCBI Taxonomy" id="579108"/>
    <lineage>
        <taxon>Bacteria</taxon>
        <taxon>Bacillati</taxon>
        <taxon>Actinomycetota</taxon>
        <taxon>Actinomycetes</taxon>
        <taxon>Micromonosporales</taxon>
        <taxon>Micromonosporaceae</taxon>
        <taxon>Dactylosporangium</taxon>
    </lineage>
</organism>
<name>A0ABP8CTE3_9ACTN</name>